<evidence type="ECO:0000313" key="2">
    <source>
        <dbReference type="EMBL" id="ACL64317.1"/>
    </source>
</evidence>
<dbReference type="KEGG" id="acp:A2cp1_0966"/>
<gene>
    <name evidence="2" type="ordered locus">A2cp1_0966</name>
</gene>
<dbReference type="HOGENOM" id="CLU_1438340_0_0_7"/>
<evidence type="ECO:0000313" key="3">
    <source>
        <dbReference type="Proteomes" id="UP000007089"/>
    </source>
</evidence>
<dbReference type="Proteomes" id="UP000007089">
    <property type="component" value="Chromosome"/>
</dbReference>
<name>B8JEJ1_ANAD2</name>
<dbReference type="AlphaFoldDB" id="B8JEJ1"/>
<feature type="region of interest" description="Disordered" evidence="1">
    <location>
        <begin position="54"/>
        <end position="92"/>
    </location>
</feature>
<dbReference type="GO" id="GO:0016740">
    <property type="term" value="F:transferase activity"/>
    <property type="evidence" value="ECO:0007669"/>
    <property type="project" value="UniProtKB-KW"/>
</dbReference>
<dbReference type="RefSeq" id="WP_012632318.1">
    <property type="nucleotide sequence ID" value="NC_011891.1"/>
</dbReference>
<keyword evidence="3" id="KW-1185">Reference proteome</keyword>
<reference evidence="2" key="1">
    <citation type="submission" date="2009-01" db="EMBL/GenBank/DDBJ databases">
        <title>Complete sequence of Anaeromyxobacter dehalogenans 2CP-1.</title>
        <authorList>
            <consortium name="US DOE Joint Genome Institute"/>
            <person name="Lucas S."/>
            <person name="Copeland A."/>
            <person name="Lapidus A."/>
            <person name="Glavina del Rio T."/>
            <person name="Dalin E."/>
            <person name="Tice H."/>
            <person name="Bruce D."/>
            <person name="Goodwin L."/>
            <person name="Pitluck S."/>
            <person name="Saunders E."/>
            <person name="Brettin T."/>
            <person name="Detter J.C."/>
            <person name="Han C."/>
            <person name="Larimer F."/>
            <person name="Land M."/>
            <person name="Hauser L."/>
            <person name="Kyrpides N."/>
            <person name="Ovchinnikova G."/>
            <person name="Beliaev A.S."/>
            <person name="Richardson P."/>
        </authorList>
    </citation>
    <scope>NUCLEOTIDE SEQUENCE</scope>
    <source>
        <strain evidence="2">2CP-1</strain>
    </source>
</reference>
<evidence type="ECO:0000256" key="1">
    <source>
        <dbReference type="SAM" id="MobiDB-lite"/>
    </source>
</evidence>
<feature type="compositionally biased region" description="Low complexity" evidence="1">
    <location>
        <begin position="59"/>
        <end position="77"/>
    </location>
</feature>
<proteinExistence type="predicted"/>
<dbReference type="EMBL" id="CP001359">
    <property type="protein sequence ID" value="ACL64317.1"/>
    <property type="molecule type" value="Genomic_DNA"/>
</dbReference>
<organism evidence="2 3">
    <name type="scientific">Anaeromyxobacter dehalogenans (strain ATCC BAA-258 / DSM 21875 / 2CP-1)</name>
    <dbReference type="NCBI Taxonomy" id="455488"/>
    <lineage>
        <taxon>Bacteria</taxon>
        <taxon>Pseudomonadati</taxon>
        <taxon>Myxococcota</taxon>
        <taxon>Myxococcia</taxon>
        <taxon>Myxococcales</taxon>
        <taxon>Cystobacterineae</taxon>
        <taxon>Anaeromyxobacteraceae</taxon>
        <taxon>Anaeromyxobacter</taxon>
    </lineage>
</organism>
<protein>
    <submittedName>
        <fullName evidence="2">Dihydrolipoamide S-succinyltransferase</fullName>
    </submittedName>
</protein>
<accession>B8JEJ1</accession>
<sequence length="191" mass="19090">MSRSQRTLLAVLATAFAAGLALLALFADRDPRGLASGAEAAAAAPLALAVPPPAPAGPAAPATAAPSPAPATGAAPLRPGGVDRSPQRAMPPARRHALATFRRELAGGMVALQQRAQRCAPRDGQAAAVLVALETVEGGIRVIDARPQAPGSATDAEVSCARAALAGQVLPAPNAEPGRRWQLPLALRPGA</sequence>